<dbReference type="RefSeq" id="WP_086034118.1">
    <property type="nucleotide sequence ID" value="NZ_MDSU01000018.1"/>
</dbReference>
<protein>
    <recommendedName>
        <fullName evidence="3">Dissimilatory sulfite reductase clustered protein DsrD</fullName>
    </recommendedName>
</protein>
<proteinExistence type="predicted"/>
<sequence length="80" mass="9192">MTDEQKQKIKAFTVNLVKEYHGKKRFKPLDLEREIEQNFQSENITRKDAKAAIKELTDSGELIYGYAGGSFLALPEDQTQ</sequence>
<comment type="caution">
    <text evidence="1">The sequence shown here is derived from an EMBL/GenBank/DDBJ whole genome shotgun (WGS) entry which is preliminary data.</text>
</comment>
<dbReference type="EMBL" id="MDSU01000018">
    <property type="protein sequence ID" value="OSS41880.1"/>
    <property type="molecule type" value="Genomic_DNA"/>
</dbReference>
<gene>
    <name evidence="1" type="ORF">DESAMIL20_1433</name>
</gene>
<evidence type="ECO:0000313" key="1">
    <source>
        <dbReference type="EMBL" id="OSS41880.1"/>
    </source>
</evidence>
<evidence type="ECO:0000313" key="2">
    <source>
        <dbReference type="Proteomes" id="UP000194141"/>
    </source>
</evidence>
<keyword evidence="2" id="KW-1185">Reference proteome</keyword>
<accession>A0A1X4XWG7</accession>
<dbReference type="OrthoDB" id="9801403at2"/>
<dbReference type="Proteomes" id="UP000194141">
    <property type="component" value="Unassembled WGS sequence"/>
</dbReference>
<dbReference type="AlphaFoldDB" id="A0A1X4XWG7"/>
<organism evidence="1 2">
    <name type="scientific">Desulfurella amilsii</name>
    <dbReference type="NCBI Taxonomy" id="1562698"/>
    <lineage>
        <taxon>Bacteria</taxon>
        <taxon>Pseudomonadati</taxon>
        <taxon>Campylobacterota</taxon>
        <taxon>Desulfurellia</taxon>
        <taxon>Desulfurellales</taxon>
        <taxon>Desulfurellaceae</taxon>
        <taxon>Desulfurella</taxon>
    </lineage>
</organism>
<evidence type="ECO:0008006" key="3">
    <source>
        <dbReference type="Google" id="ProtNLM"/>
    </source>
</evidence>
<name>A0A1X4XWG7_9BACT</name>
<dbReference type="STRING" id="1562698.DESAMIL20_1433"/>
<reference evidence="1 2" key="1">
    <citation type="journal article" date="2017" name="Front. Microbiol.">
        <title>Genome Sequence of Desulfurella amilsii Strain TR1 and Comparative Genomics of Desulfurellaceae Family.</title>
        <authorList>
            <person name="Florentino A.P."/>
            <person name="Stams A.J."/>
            <person name="Sanchez-Andrea I."/>
        </authorList>
    </citation>
    <scope>NUCLEOTIDE SEQUENCE [LARGE SCALE GENOMIC DNA]</scope>
    <source>
        <strain evidence="1 2">TR1</strain>
    </source>
</reference>